<gene>
    <name evidence="1" type="ORF">ACFSQJ_08940</name>
</gene>
<dbReference type="Proteomes" id="UP001597526">
    <property type="component" value="Unassembled WGS sequence"/>
</dbReference>
<evidence type="ECO:0000313" key="2">
    <source>
        <dbReference type="Proteomes" id="UP001597526"/>
    </source>
</evidence>
<evidence type="ECO:0000313" key="1">
    <source>
        <dbReference type="EMBL" id="MFD2587055.1"/>
    </source>
</evidence>
<dbReference type="EMBL" id="JBHULB010000008">
    <property type="protein sequence ID" value="MFD2587055.1"/>
    <property type="molecule type" value="Genomic_DNA"/>
</dbReference>
<accession>A0ABW5MXF7</accession>
<dbReference type="PROSITE" id="PS51257">
    <property type="entry name" value="PROKAR_LIPOPROTEIN"/>
    <property type="match status" value="1"/>
</dbReference>
<proteinExistence type="predicted"/>
<sequence>MKQTLYFIILIGLLSCQNSEKKVELKSKDCNNTKLVSYIYPISNFTNGKTFVYSLKSNRESKTELFKKRYSLKVDRDSLLFSVTENSQGIVTDSTIFTLTNGIPKVLESFTRVDVYPELIPTKDSIVGNRFCEFGTFGNSYEYEIPFNGKMVSRKFQGHTTHKEYVKKVFNGIEYNCAIMESRKTLTAEFNGQTEKLNGTWTGCTCESLGELYSTTKTENGMVIEHKLEEIIE</sequence>
<reference evidence="2" key="1">
    <citation type="journal article" date="2019" name="Int. J. Syst. Evol. Microbiol.">
        <title>The Global Catalogue of Microorganisms (GCM) 10K type strain sequencing project: providing services to taxonomists for standard genome sequencing and annotation.</title>
        <authorList>
            <consortium name="The Broad Institute Genomics Platform"/>
            <consortium name="The Broad Institute Genome Sequencing Center for Infectious Disease"/>
            <person name="Wu L."/>
            <person name="Ma J."/>
        </authorList>
    </citation>
    <scope>NUCLEOTIDE SEQUENCE [LARGE SCALE GENOMIC DNA]</scope>
    <source>
        <strain evidence="2">KCTC 52368</strain>
    </source>
</reference>
<keyword evidence="2" id="KW-1185">Reference proteome</keyword>
<evidence type="ECO:0008006" key="3">
    <source>
        <dbReference type="Google" id="ProtNLM"/>
    </source>
</evidence>
<comment type="caution">
    <text evidence="1">The sequence shown here is derived from an EMBL/GenBank/DDBJ whole genome shotgun (WGS) entry which is preliminary data.</text>
</comment>
<organism evidence="1 2">
    <name type="scientific">Croceitalea marina</name>
    <dbReference type="NCBI Taxonomy" id="1775166"/>
    <lineage>
        <taxon>Bacteria</taxon>
        <taxon>Pseudomonadati</taxon>
        <taxon>Bacteroidota</taxon>
        <taxon>Flavobacteriia</taxon>
        <taxon>Flavobacteriales</taxon>
        <taxon>Flavobacteriaceae</taxon>
        <taxon>Croceitalea</taxon>
    </lineage>
</organism>
<name>A0ABW5MXF7_9FLAO</name>
<protein>
    <recommendedName>
        <fullName evidence="3">Lipoprotein</fullName>
    </recommendedName>
</protein>